<dbReference type="Gene3D" id="3.40.109.10">
    <property type="entry name" value="NADH Oxidase"/>
    <property type="match status" value="1"/>
</dbReference>
<evidence type="ECO:0000313" key="6">
    <source>
        <dbReference type="EMBL" id="WNY25139.1"/>
    </source>
</evidence>
<keyword evidence="1" id="KW-0285">Flavoprotein</keyword>
<evidence type="ECO:0000313" key="7">
    <source>
        <dbReference type="Proteomes" id="UP001303587"/>
    </source>
</evidence>
<dbReference type="RefSeq" id="WP_338103181.1">
    <property type="nucleotide sequence ID" value="NZ_CP131060.1"/>
</dbReference>
<evidence type="ECO:0000256" key="2">
    <source>
        <dbReference type="ARBA" id="ARBA00022643"/>
    </source>
</evidence>
<dbReference type="CDD" id="cd02148">
    <property type="entry name" value="RutE-like"/>
    <property type="match status" value="1"/>
</dbReference>
<evidence type="ECO:0000256" key="4">
    <source>
        <dbReference type="ARBA" id="ARBA00023002"/>
    </source>
</evidence>
<sequence>MSEINQSCMDVIFNEARTHKYFEKESIPDELFVRLYDILKLAPTFANCQSGRFVFVKSPEAKARLIPHLDESNVRKVQEAAATVIIAGDVEFYKNMPKLYPHGDYKSFFEKSPEFAQRTMYQNSCFQGAYLIIAARALGLDCGPMGGFNNVGVDQEFFPDGKWKSNFLCNLGAGIPSKLHPRDPRLNFDEACRVI</sequence>
<evidence type="ECO:0000259" key="5">
    <source>
        <dbReference type="Pfam" id="PF00881"/>
    </source>
</evidence>
<dbReference type="GeneID" id="89229796"/>
<accession>A0AA96V2C0</accession>
<proteinExistence type="predicted"/>
<keyword evidence="2" id="KW-0288">FMN</keyword>
<dbReference type="NCBIfam" id="NF003768">
    <property type="entry name" value="PRK05365.1"/>
    <property type="match status" value="1"/>
</dbReference>
<dbReference type="EC" id="1.1.1.298" evidence="6"/>
<dbReference type="InterPro" id="IPR000415">
    <property type="entry name" value="Nitroreductase-like"/>
</dbReference>
<dbReference type="PANTHER" id="PTHR43543:SF1">
    <property type="entry name" value="MALONIC SEMIALDEHYDE REDUCTASE RUTE-RELATED"/>
    <property type="match status" value="1"/>
</dbReference>
<dbReference type="Proteomes" id="UP001303587">
    <property type="component" value="Chromosome"/>
</dbReference>
<name>A0AA96V2C0_9EURY</name>
<organism evidence="6 7">
    <name type="scientific">Methanolapillus millepedarum</name>
    <dbReference type="NCBI Taxonomy" id="3028296"/>
    <lineage>
        <taxon>Archaea</taxon>
        <taxon>Methanobacteriati</taxon>
        <taxon>Methanobacteriota</taxon>
        <taxon>Stenosarchaea group</taxon>
        <taxon>Methanomicrobia</taxon>
        <taxon>Methanosarcinales</taxon>
        <taxon>Methanosarcinaceae</taxon>
        <taxon>Methanolapillus</taxon>
    </lineage>
</organism>
<dbReference type="AlphaFoldDB" id="A0AA96V2C0"/>
<dbReference type="SUPFAM" id="SSF55469">
    <property type="entry name" value="FMN-dependent nitroreductase-like"/>
    <property type="match status" value="1"/>
</dbReference>
<dbReference type="InterPro" id="IPR050461">
    <property type="entry name" value="Nitroreductase_HadB/RutE"/>
</dbReference>
<keyword evidence="3" id="KW-0521">NADP</keyword>
<dbReference type="PANTHER" id="PTHR43543">
    <property type="entry name" value="MALONIC SEMIALDEHYDE REDUCTASE RUTE-RELATED"/>
    <property type="match status" value="1"/>
</dbReference>
<dbReference type="InterPro" id="IPR029479">
    <property type="entry name" value="Nitroreductase"/>
</dbReference>
<feature type="domain" description="Nitroreductase" evidence="5">
    <location>
        <begin position="17"/>
        <end position="159"/>
    </location>
</feature>
<evidence type="ECO:0000256" key="1">
    <source>
        <dbReference type="ARBA" id="ARBA00022630"/>
    </source>
</evidence>
<dbReference type="InterPro" id="IPR023936">
    <property type="entry name" value="RutE-like"/>
</dbReference>
<dbReference type="EMBL" id="CP131060">
    <property type="protein sequence ID" value="WNY25139.1"/>
    <property type="molecule type" value="Genomic_DNA"/>
</dbReference>
<dbReference type="Pfam" id="PF00881">
    <property type="entry name" value="Nitroreductase"/>
    <property type="match status" value="1"/>
</dbReference>
<evidence type="ECO:0000256" key="3">
    <source>
        <dbReference type="ARBA" id="ARBA00022857"/>
    </source>
</evidence>
<keyword evidence="4 6" id="KW-0560">Oxidoreductase</keyword>
<reference evidence="6 7" key="1">
    <citation type="submission" date="2023-07" db="EMBL/GenBank/DDBJ databases">
        <title>Closed genoem sequence of Methanosarcinaceae archaeon Ac7.</title>
        <authorList>
            <person name="Poehlein A."/>
            <person name="Protasov E."/>
            <person name="Platt K."/>
            <person name="Reeh H."/>
            <person name="Daniel R."/>
            <person name="Brune A."/>
        </authorList>
    </citation>
    <scope>NUCLEOTIDE SEQUENCE [LARGE SCALE GENOMIC DNA]</scope>
    <source>
        <strain evidence="6 7">Ac7</strain>
    </source>
</reference>
<dbReference type="GO" id="GO:0035527">
    <property type="term" value="F:3-hydroxypropionate dehydrogenase (NADP+) activity"/>
    <property type="evidence" value="ECO:0007669"/>
    <property type="project" value="UniProtKB-EC"/>
</dbReference>
<keyword evidence="7" id="KW-1185">Reference proteome</keyword>
<protein>
    <submittedName>
        <fullName evidence="6">Malonic semialdehyde reductase RutE</fullName>
        <ecNumber evidence="6">1.1.1.298</ecNumber>
    </submittedName>
</protein>
<gene>
    <name evidence="6" type="primary">rutE</name>
    <name evidence="6" type="ORF">MsAc7_06810</name>
</gene>